<dbReference type="PANTHER" id="PTHR23132">
    <property type="entry name" value="D-ALANINE--D-ALANINE LIGASE"/>
    <property type="match status" value="1"/>
</dbReference>
<dbReference type="Proteomes" id="UP000474640">
    <property type="component" value="Unassembled WGS sequence"/>
</dbReference>
<keyword evidence="3" id="KW-0547">Nucleotide-binding</keyword>
<evidence type="ECO:0000256" key="1">
    <source>
        <dbReference type="ARBA" id="ARBA00010871"/>
    </source>
</evidence>
<gene>
    <name evidence="5" type="ORF">TWF970_001811</name>
</gene>
<sequence>MFLTFLGAAGVGHRALVRLPTCANYVASYVLIPIRLTVQHAALELGSTSPPTLISYEGIEAGEEDPEDIWQDPGLFTTQHTFENKYIVKATAKAQIDDAIAEGYDFYLIFMWGTRDDAIAGFEAIKYFESLNLPSAGVRSFERARDKFDFFADAKRLGNLPIPGDEKFPLFVKPAADYASKLIDENSLVRNEAELEATINRLNPRMRAQRLRRAEALGEKDPEEYVKSLEKAGRDARDLVIQEFIDGDEFSVVVLAMGYVPVALTPLVVKYGKKQNEAEQFLTFEVKYHEDSGYGLLDEEKDPGLYKELQAVAVKAFEETGAQPSYMGCEVDFRVRRSDKKPFIIEVDPMPVWFFPTGSRYEDLDVQHDFPGGHRAVLNTFITNYYLDHPEQKSREKSANDGGENLWHISDIPKDITSFQYSGKVLDLECRGVAMPQRLEESEFIGVNGSEETIELCKQSGRYGDLIHKEIVPFLAHYNQRVDHILLLSKTQSLSVEELDFVLARCFQLANHSITVFAPEKTDVASNIKSFGEPRNWRLTYNRAFTAHSLKASTTITAFRFERTAKPVQFMAEARD</sequence>
<protein>
    <recommendedName>
        <fullName evidence="4">ATP-grasp domain-containing protein</fullName>
    </recommendedName>
</protein>
<dbReference type="PANTHER" id="PTHR23132:SF23">
    <property type="entry name" value="D-ALANINE--D-ALANINE LIGASE B"/>
    <property type="match status" value="1"/>
</dbReference>
<evidence type="ECO:0000259" key="4">
    <source>
        <dbReference type="PROSITE" id="PS50975"/>
    </source>
</evidence>
<evidence type="ECO:0000256" key="3">
    <source>
        <dbReference type="PROSITE-ProRule" id="PRU00409"/>
    </source>
</evidence>
<dbReference type="Gene3D" id="3.30.470.20">
    <property type="entry name" value="ATP-grasp fold, B domain"/>
    <property type="match status" value="1"/>
</dbReference>
<dbReference type="SUPFAM" id="SSF56059">
    <property type="entry name" value="Glutathione synthetase ATP-binding domain-like"/>
    <property type="match status" value="1"/>
</dbReference>
<organism evidence="5 6">
    <name type="scientific">Orbilia oligospora</name>
    <name type="common">Nematode-trapping fungus</name>
    <name type="synonym">Arthrobotrys oligospora</name>
    <dbReference type="NCBI Taxonomy" id="2813651"/>
    <lineage>
        <taxon>Eukaryota</taxon>
        <taxon>Fungi</taxon>
        <taxon>Dikarya</taxon>
        <taxon>Ascomycota</taxon>
        <taxon>Pezizomycotina</taxon>
        <taxon>Orbiliomycetes</taxon>
        <taxon>Orbiliales</taxon>
        <taxon>Orbiliaceae</taxon>
        <taxon>Orbilia</taxon>
    </lineage>
</organism>
<dbReference type="InterPro" id="IPR011761">
    <property type="entry name" value="ATP-grasp"/>
</dbReference>
<reference evidence="5 6" key="1">
    <citation type="submission" date="2020-01" db="EMBL/GenBank/DDBJ databases">
        <authorList>
            <person name="Palmer J.M."/>
        </authorList>
    </citation>
    <scope>NUCLEOTIDE SEQUENCE [LARGE SCALE GENOMIC DNA]</scope>
    <source>
        <strain evidence="5 6">TWF970</strain>
    </source>
</reference>
<dbReference type="GO" id="GO:0046872">
    <property type="term" value="F:metal ion binding"/>
    <property type="evidence" value="ECO:0007669"/>
    <property type="project" value="InterPro"/>
</dbReference>
<evidence type="ECO:0000313" key="6">
    <source>
        <dbReference type="Proteomes" id="UP000474640"/>
    </source>
</evidence>
<name>A0A7C8V912_ORBOL</name>
<dbReference type="InterPro" id="IPR011095">
    <property type="entry name" value="Dala_Dala_lig_C"/>
</dbReference>
<evidence type="ECO:0000256" key="2">
    <source>
        <dbReference type="ARBA" id="ARBA00022598"/>
    </source>
</evidence>
<evidence type="ECO:0000313" key="5">
    <source>
        <dbReference type="EMBL" id="KAF3282405.1"/>
    </source>
</evidence>
<feature type="domain" description="ATP-grasp" evidence="4">
    <location>
        <begin position="125"/>
        <end position="379"/>
    </location>
</feature>
<comment type="similarity">
    <text evidence="1">Belongs to the D-alanine--D-alanine ligase family.</text>
</comment>
<dbReference type="PROSITE" id="PS50975">
    <property type="entry name" value="ATP_GRASP"/>
    <property type="match status" value="1"/>
</dbReference>
<dbReference type="OrthoDB" id="66144at2759"/>
<dbReference type="GO" id="GO:0008716">
    <property type="term" value="F:D-alanine-D-alanine ligase activity"/>
    <property type="evidence" value="ECO:0007669"/>
    <property type="project" value="InterPro"/>
</dbReference>
<dbReference type="AlphaFoldDB" id="A0A7C8V912"/>
<dbReference type="Pfam" id="PF07478">
    <property type="entry name" value="Dala_Dala_lig_C"/>
    <property type="match status" value="1"/>
</dbReference>
<proteinExistence type="inferred from homology"/>
<comment type="caution">
    <text evidence="5">The sequence shown here is derived from an EMBL/GenBank/DDBJ whole genome shotgun (WGS) entry which is preliminary data.</text>
</comment>
<keyword evidence="2" id="KW-0436">Ligase</keyword>
<accession>A0A7C8V912</accession>
<dbReference type="EMBL" id="JAABOJ010000013">
    <property type="protein sequence ID" value="KAF3282405.1"/>
    <property type="molecule type" value="Genomic_DNA"/>
</dbReference>
<dbReference type="GO" id="GO:0005524">
    <property type="term" value="F:ATP binding"/>
    <property type="evidence" value="ECO:0007669"/>
    <property type="project" value="UniProtKB-UniRule"/>
</dbReference>
<keyword evidence="3" id="KW-0067">ATP-binding</keyword>